<evidence type="ECO:0000313" key="1">
    <source>
        <dbReference type="EMBL" id="KZV98948.1"/>
    </source>
</evidence>
<gene>
    <name evidence="1" type="ORF">EXIGLDRAFT_763178</name>
</gene>
<dbReference type="OrthoDB" id="2505969at2759"/>
<keyword evidence="2" id="KW-1185">Reference proteome</keyword>
<dbReference type="InParanoid" id="A0A165M9E6"/>
<name>A0A165M9E6_EXIGL</name>
<evidence type="ECO:0000313" key="2">
    <source>
        <dbReference type="Proteomes" id="UP000077266"/>
    </source>
</evidence>
<accession>A0A165M9E6</accession>
<dbReference type="Proteomes" id="UP000077266">
    <property type="component" value="Unassembled WGS sequence"/>
</dbReference>
<organism evidence="1 2">
    <name type="scientific">Exidia glandulosa HHB12029</name>
    <dbReference type="NCBI Taxonomy" id="1314781"/>
    <lineage>
        <taxon>Eukaryota</taxon>
        <taxon>Fungi</taxon>
        <taxon>Dikarya</taxon>
        <taxon>Basidiomycota</taxon>
        <taxon>Agaricomycotina</taxon>
        <taxon>Agaricomycetes</taxon>
        <taxon>Auriculariales</taxon>
        <taxon>Exidiaceae</taxon>
        <taxon>Exidia</taxon>
    </lineage>
</organism>
<protein>
    <submittedName>
        <fullName evidence="1">Uncharacterized protein</fullName>
    </submittedName>
</protein>
<sequence>MVCVLRTRGQWSDDSLYSINRSYRLLETHLLSTVAISLTLLDWYFQLPRHAPHLGVQQVVKALCDPHNHLYQQYLCDQFTLAFDTFLAIQHEVESRVKVLLNRSQPHWRVKNSCPVCRYKLDDEPVLIIPGMFAYNGNFALKRSAAAGTADKRIFVSDYKIKDKSIDLYANGASATVDDVNIEELNKSG</sequence>
<reference evidence="1 2" key="1">
    <citation type="journal article" date="2016" name="Mol. Biol. Evol.">
        <title>Comparative Genomics of Early-Diverging Mushroom-Forming Fungi Provides Insights into the Origins of Lignocellulose Decay Capabilities.</title>
        <authorList>
            <person name="Nagy L.G."/>
            <person name="Riley R."/>
            <person name="Tritt A."/>
            <person name="Adam C."/>
            <person name="Daum C."/>
            <person name="Floudas D."/>
            <person name="Sun H."/>
            <person name="Yadav J.S."/>
            <person name="Pangilinan J."/>
            <person name="Larsson K.H."/>
            <person name="Matsuura K."/>
            <person name="Barry K."/>
            <person name="Labutti K."/>
            <person name="Kuo R."/>
            <person name="Ohm R.A."/>
            <person name="Bhattacharya S.S."/>
            <person name="Shirouzu T."/>
            <person name="Yoshinaga Y."/>
            <person name="Martin F.M."/>
            <person name="Grigoriev I.V."/>
            <person name="Hibbett D.S."/>
        </authorList>
    </citation>
    <scope>NUCLEOTIDE SEQUENCE [LARGE SCALE GENOMIC DNA]</scope>
    <source>
        <strain evidence="1 2">HHB12029</strain>
    </source>
</reference>
<dbReference type="AlphaFoldDB" id="A0A165M9E6"/>
<proteinExistence type="predicted"/>
<dbReference type="EMBL" id="KV425914">
    <property type="protein sequence ID" value="KZV98948.1"/>
    <property type="molecule type" value="Genomic_DNA"/>
</dbReference>